<protein>
    <submittedName>
        <fullName evidence="1">Uncharacterized protein</fullName>
    </submittedName>
</protein>
<reference evidence="1" key="1">
    <citation type="journal article" date="2016" name="Ticks Tick Borne Dis.">
        <title>De novo assembly and annotation of the salivary gland transcriptome of Rhipicephalus appendiculatus male and female ticks during blood feeding.</title>
        <authorList>
            <person name="de Castro M.H."/>
            <person name="de Klerk D."/>
            <person name="Pienaar R."/>
            <person name="Latif A.A."/>
            <person name="Rees D.J."/>
            <person name="Mans B.J."/>
        </authorList>
    </citation>
    <scope>NUCLEOTIDE SEQUENCE</scope>
    <source>
        <tissue evidence="1">Salivary glands</tissue>
    </source>
</reference>
<dbReference type="AlphaFoldDB" id="A0A131YST1"/>
<sequence length="86" mass="9855">MRRKQRMSSEASTVRQTALDPVASCRSCCGVCTVPSCVDTRRNYPENTIYAPYHFFEENGHCTKIKTEGCKGTFYSREECQKCCIR</sequence>
<dbReference type="EMBL" id="GEDV01006952">
    <property type="protein sequence ID" value="JAP81605.1"/>
    <property type="molecule type" value="Transcribed_RNA"/>
</dbReference>
<evidence type="ECO:0000313" key="1">
    <source>
        <dbReference type="EMBL" id="JAP81605.1"/>
    </source>
</evidence>
<organism evidence="1">
    <name type="scientific">Rhipicephalus appendiculatus</name>
    <name type="common">Brown ear tick</name>
    <dbReference type="NCBI Taxonomy" id="34631"/>
    <lineage>
        <taxon>Eukaryota</taxon>
        <taxon>Metazoa</taxon>
        <taxon>Ecdysozoa</taxon>
        <taxon>Arthropoda</taxon>
        <taxon>Chelicerata</taxon>
        <taxon>Arachnida</taxon>
        <taxon>Acari</taxon>
        <taxon>Parasitiformes</taxon>
        <taxon>Ixodida</taxon>
        <taxon>Ixodoidea</taxon>
        <taxon>Ixodidae</taxon>
        <taxon>Rhipicephalinae</taxon>
        <taxon>Rhipicephalus</taxon>
        <taxon>Rhipicephalus</taxon>
    </lineage>
</organism>
<name>A0A131YST1_RHIAP</name>
<proteinExistence type="predicted"/>
<accession>A0A131YST1</accession>